<keyword evidence="2" id="KW-1185">Reference proteome</keyword>
<name>A0A8R1I3E1_CAEJA</name>
<reference evidence="1" key="2">
    <citation type="submission" date="2022-06" db="UniProtKB">
        <authorList>
            <consortium name="EnsemblMetazoa"/>
        </authorList>
    </citation>
    <scope>IDENTIFICATION</scope>
    <source>
        <strain evidence="1">DF5081</strain>
    </source>
</reference>
<reference evidence="2" key="1">
    <citation type="submission" date="2010-08" db="EMBL/GenBank/DDBJ databases">
        <authorList>
            <consortium name="Caenorhabditis japonica Sequencing Consortium"/>
            <person name="Wilson R.K."/>
        </authorList>
    </citation>
    <scope>NUCLEOTIDE SEQUENCE [LARGE SCALE GENOMIC DNA]</scope>
    <source>
        <strain evidence="2">DF5081</strain>
    </source>
</reference>
<evidence type="ECO:0000313" key="2">
    <source>
        <dbReference type="Proteomes" id="UP000005237"/>
    </source>
</evidence>
<dbReference type="AlphaFoldDB" id="A0A8R1I3E1"/>
<accession>A0A8R1I3E1</accession>
<protein>
    <submittedName>
        <fullName evidence="1">Uncharacterized protein</fullName>
    </submittedName>
</protein>
<organism evidence="1 2">
    <name type="scientific">Caenorhabditis japonica</name>
    <dbReference type="NCBI Taxonomy" id="281687"/>
    <lineage>
        <taxon>Eukaryota</taxon>
        <taxon>Metazoa</taxon>
        <taxon>Ecdysozoa</taxon>
        <taxon>Nematoda</taxon>
        <taxon>Chromadorea</taxon>
        <taxon>Rhabditida</taxon>
        <taxon>Rhabditina</taxon>
        <taxon>Rhabditomorpha</taxon>
        <taxon>Rhabditoidea</taxon>
        <taxon>Rhabditidae</taxon>
        <taxon>Peloderinae</taxon>
        <taxon>Caenorhabditis</taxon>
    </lineage>
</organism>
<dbReference type="EnsemblMetazoa" id="CJA20336.1">
    <property type="protein sequence ID" value="CJA20336.1"/>
    <property type="gene ID" value="WBGene00175908"/>
</dbReference>
<dbReference type="Proteomes" id="UP000005237">
    <property type="component" value="Unassembled WGS sequence"/>
</dbReference>
<proteinExistence type="predicted"/>
<evidence type="ECO:0000313" key="1">
    <source>
        <dbReference type="EnsemblMetazoa" id="CJA20336.1"/>
    </source>
</evidence>
<sequence length="103" mass="10976">MQRTFHEAMRQRRTSLPANSLSLGGKALVTGSSLSEAKGLIADMLMNRELPGNVTTCLRAVATLLEQRPLPMNGLNDFGLPSVIENPYGGESMVIGIECGGCI</sequence>